<reference evidence="6 7" key="1">
    <citation type="submission" date="2023-12" db="EMBL/GenBank/DDBJ databases">
        <title>Genome sequencing and assembly of bacterial species from a model synthetic community.</title>
        <authorList>
            <person name="Hogle S.L."/>
        </authorList>
    </citation>
    <scope>NUCLEOTIDE SEQUENCE [LARGE SCALE GENOMIC DNA]</scope>
    <source>
        <strain evidence="6 7">HAMBI 2494</strain>
    </source>
</reference>
<keyword evidence="3 4" id="KW-0620">Polyamine biosynthesis</keyword>
<organism evidence="6 7">
    <name type="scientific">Paraburkholderia kururiensis</name>
    <dbReference type="NCBI Taxonomy" id="984307"/>
    <lineage>
        <taxon>Bacteria</taxon>
        <taxon>Pseudomonadati</taxon>
        <taxon>Pseudomonadota</taxon>
        <taxon>Betaproteobacteria</taxon>
        <taxon>Burkholderiales</taxon>
        <taxon>Burkholderiaceae</taxon>
        <taxon>Paraburkholderia</taxon>
    </lineage>
</organism>
<comment type="similarity">
    <text evidence="1">Belongs to the spermidine/spermine synthase family.</text>
</comment>
<dbReference type="InterPro" id="IPR030374">
    <property type="entry name" value="PABS"/>
</dbReference>
<dbReference type="NCBIfam" id="NF037959">
    <property type="entry name" value="MFS_SpdSyn"/>
    <property type="match status" value="1"/>
</dbReference>
<dbReference type="PANTHER" id="PTHR43317">
    <property type="entry name" value="THERMOSPERMINE SYNTHASE ACAULIS5"/>
    <property type="match status" value="1"/>
</dbReference>
<evidence type="ECO:0000256" key="2">
    <source>
        <dbReference type="ARBA" id="ARBA00022679"/>
    </source>
</evidence>
<name>A0ABZ0WRR3_9BURK</name>
<evidence type="ECO:0000256" key="4">
    <source>
        <dbReference type="PROSITE-ProRule" id="PRU00354"/>
    </source>
</evidence>
<dbReference type="Proteomes" id="UP001325479">
    <property type="component" value="Chromosome"/>
</dbReference>
<dbReference type="PANTHER" id="PTHR43317:SF11">
    <property type="entry name" value="POLYAMINE AMINOPROPYLTRANSFERASE 2"/>
    <property type="match status" value="1"/>
</dbReference>
<dbReference type="InterPro" id="IPR029063">
    <property type="entry name" value="SAM-dependent_MTases_sf"/>
</dbReference>
<proteinExistence type="inferred from homology"/>
<evidence type="ECO:0000256" key="3">
    <source>
        <dbReference type="ARBA" id="ARBA00023115"/>
    </source>
</evidence>
<sequence>MSGDQTSWQAYLAFLSTPVDEARPFVLETEHAVSLHFDHLATQSFMSLRQPDRLVLPYTRAMMGFLLLRPTPRHIAMIGLGGGSLAKYCYRHLPESKITAVEVNPEVIALRDTFRIPPDDARFEVLCADGADYIGNVGSHGGEESETQRLDVILLDAFGADGMPARCTSVEFFTACRERLADGGVLAINLGNDDPALPAQLARLERAFGTSRSVFPVATGDNYVAFAWNDAQALPSRQALFDRAHAPGWARNLGLRATAQRLKEGECFNPKRLVWHEPGISHWKVPGWPRSD</sequence>
<feature type="domain" description="PABS" evidence="5">
    <location>
        <begin position="1"/>
        <end position="235"/>
    </location>
</feature>
<evidence type="ECO:0000256" key="1">
    <source>
        <dbReference type="ARBA" id="ARBA00007867"/>
    </source>
</evidence>
<dbReference type="EMBL" id="CP139965">
    <property type="protein sequence ID" value="WQD80062.1"/>
    <property type="molecule type" value="Genomic_DNA"/>
</dbReference>
<protein>
    <submittedName>
        <fullName evidence="6">Fused MFS/spermidine synthase</fullName>
    </submittedName>
</protein>
<accession>A0ABZ0WRR3</accession>
<keyword evidence="2 4" id="KW-0808">Transferase</keyword>
<dbReference type="Gene3D" id="3.40.50.150">
    <property type="entry name" value="Vaccinia Virus protein VP39"/>
    <property type="match status" value="1"/>
</dbReference>
<keyword evidence="7" id="KW-1185">Reference proteome</keyword>
<dbReference type="Pfam" id="PF01564">
    <property type="entry name" value="Spermine_synth"/>
    <property type="match status" value="1"/>
</dbReference>
<feature type="active site" description="Proton acceptor" evidence="4">
    <location>
        <position position="156"/>
    </location>
</feature>
<dbReference type="RefSeq" id="WP_114810906.1">
    <property type="nucleotide sequence ID" value="NZ_CP139965.1"/>
</dbReference>
<evidence type="ECO:0000313" key="6">
    <source>
        <dbReference type="EMBL" id="WQD80062.1"/>
    </source>
</evidence>
<evidence type="ECO:0000313" key="7">
    <source>
        <dbReference type="Proteomes" id="UP001325479"/>
    </source>
</evidence>
<dbReference type="CDD" id="cd02440">
    <property type="entry name" value="AdoMet_MTases"/>
    <property type="match status" value="1"/>
</dbReference>
<gene>
    <name evidence="6" type="ORF">U0042_10460</name>
</gene>
<dbReference type="SUPFAM" id="SSF53335">
    <property type="entry name" value="S-adenosyl-L-methionine-dependent methyltransferases"/>
    <property type="match status" value="1"/>
</dbReference>
<evidence type="ECO:0000259" key="5">
    <source>
        <dbReference type="PROSITE" id="PS51006"/>
    </source>
</evidence>
<dbReference type="PROSITE" id="PS51006">
    <property type="entry name" value="PABS_2"/>
    <property type="match status" value="1"/>
</dbReference>